<protein>
    <submittedName>
        <fullName evidence="2">Uncharacterized protein</fullName>
    </submittedName>
</protein>
<proteinExistence type="predicted"/>
<dbReference type="EMBL" id="JBANQN010000001">
    <property type="protein sequence ID" value="KAK6803016.1"/>
    <property type="molecule type" value="Genomic_DNA"/>
</dbReference>
<organism evidence="2 3">
    <name type="scientific">Solanum bulbocastanum</name>
    <name type="common">Wild potato</name>
    <dbReference type="NCBI Taxonomy" id="147425"/>
    <lineage>
        <taxon>Eukaryota</taxon>
        <taxon>Viridiplantae</taxon>
        <taxon>Streptophyta</taxon>
        <taxon>Embryophyta</taxon>
        <taxon>Tracheophyta</taxon>
        <taxon>Spermatophyta</taxon>
        <taxon>Magnoliopsida</taxon>
        <taxon>eudicotyledons</taxon>
        <taxon>Gunneridae</taxon>
        <taxon>Pentapetalae</taxon>
        <taxon>asterids</taxon>
        <taxon>lamiids</taxon>
        <taxon>Solanales</taxon>
        <taxon>Solanaceae</taxon>
        <taxon>Solanoideae</taxon>
        <taxon>Solaneae</taxon>
        <taxon>Solanum</taxon>
    </lineage>
</organism>
<reference evidence="2 3" key="1">
    <citation type="submission" date="2024-02" db="EMBL/GenBank/DDBJ databases">
        <title>de novo genome assembly of Solanum bulbocastanum strain 11H21.</title>
        <authorList>
            <person name="Hosaka A.J."/>
        </authorList>
    </citation>
    <scope>NUCLEOTIDE SEQUENCE [LARGE SCALE GENOMIC DNA]</scope>
    <source>
        <tissue evidence="2">Young leaves</tissue>
    </source>
</reference>
<comment type="caution">
    <text evidence="2">The sequence shown here is derived from an EMBL/GenBank/DDBJ whole genome shotgun (WGS) entry which is preliminary data.</text>
</comment>
<sequence>MARKSLPFNDQCSFAVSYFYVDSVIDSQSNSGERLNTVDNDSLKMSKLETREYEPGSQIQGI</sequence>
<gene>
    <name evidence="2" type="ORF">RDI58_000800</name>
</gene>
<dbReference type="AlphaFoldDB" id="A0AAN8UD22"/>
<keyword evidence="3" id="KW-1185">Reference proteome</keyword>
<evidence type="ECO:0000313" key="3">
    <source>
        <dbReference type="Proteomes" id="UP001371456"/>
    </source>
</evidence>
<evidence type="ECO:0000313" key="2">
    <source>
        <dbReference type="EMBL" id="KAK6803016.1"/>
    </source>
</evidence>
<accession>A0AAN8UD22</accession>
<dbReference type="Proteomes" id="UP001371456">
    <property type="component" value="Unassembled WGS sequence"/>
</dbReference>
<name>A0AAN8UD22_SOLBU</name>
<feature type="compositionally biased region" description="Polar residues" evidence="1">
    <location>
        <begin position="28"/>
        <end position="40"/>
    </location>
</feature>
<feature type="compositionally biased region" description="Basic and acidic residues" evidence="1">
    <location>
        <begin position="41"/>
        <end position="54"/>
    </location>
</feature>
<evidence type="ECO:0000256" key="1">
    <source>
        <dbReference type="SAM" id="MobiDB-lite"/>
    </source>
</evidence>
<feature type="region of interest" description="Disordered" evidence="1">
    <location>
        <begin position="28"/>
        <end position="62"/>
    </location>
</feature>